<feature type="transmembrane region" description="Helical" evidence="11">
    <location>
        <begin position="187"/>
        <end position="206"/>
    </location>
</feature>
<dbReference type="GO" id="GO:0015293">
    <property type="term" value="F:symporter activity"/>
    <property type="evidence" value="ECO:0007669"/>
    <property type="project" value="UniProtKB-KW"/>
</dbReference>
<feature type="transmembrane region" description="Helical" evidence="11">
    <location>
        <begin position="152"/>
        <end position="175"/>
    </location>
</feature>
<evidence type="ECO:0000256" key="8">
    <source>
        <dbReference type="ARBA" id="ARBA00023136"/>
    </source>
</evidence>
<evidence type="ECO:0000256" key="2">
    <source>
        <dbReference type="ARBA" id="ARBA00008240"/>
    </source>
</evidence>
<protein>
    <recommendedName>
        <fullName evidence="10">Putative proline/betaine transporter</fullName>
    </recommendedName>
</protein>
<keyword evidence="7 11" id="KW-1133">Transmembrane helix</keyword>
<feature type="domain" description="Major facilitator superfamily (MFS) profile" evidence="12">
    <location>
        <begin position="15"/>
        <end position="423"/>
    </location>
</feature>
<dbReference type="PANTHER" id="PTHR43045">
    <property type="entry name" value="SHIKIMATE TRANSPORTER"/>
    <property type="match status" value="1"/>
</dbReference>
<evidence type="ECO:0000256" key="9">
    <source>
        <dbReference type="ARBA" id="ARBA00037295"/>
    </source>
</evidence>
<keyword evidence="6" id="KW-0769">Symport</keyword>
<evidence type="ECO:0000256" key="4">
    <source>
        <dbReference type="ARBA" id="ARBA00022475"/>
    </source>
</evidence>
<dbReference type="Proteomes" id="UP000315677">
    <property type="component" value="Unassembled WGS sequence"/>
</dbReference>
<dbReference type="InterPro" id="IPR020846">
    <property type="entry name" value="MFS_dom"/>
</dbReference>
<dbReference type="GO" id="GO:0005886">
    <property type="term" value="C:plasma membrane"/>
    <property type="evidence" value="ECO:0007669"/>
    <property type="project" value="UniProtKB-SubCell"/>
</dbReference>
<evidence type="ECO:0000256" key="7">
    <source>
        <dbReference type="ARBA" id="ARBA00022989"/>
    </source>
</evidence>
<dbReference type="PROSITE" id="PS00216">
    <property type="entry name" value="SUGAR_TRANSPORT_1"/>
    <property type="match status" value="1"/>
</dbReference>
<evidence type="ECO:0000256" key="6">
    <source>
        <dbReference type="ARBA" id="ARBA00022847"/>
    </source>
</evidence>
<feature type="transmembrane region" description="Helical" evidence="11">
    <location>
        <begin position="242"/>
        <end position="265"/>
    </location>
</feature>
<evidence type="ECO:0000313" key="14">
    <source>
        <dbReference type="Proteomes" id="UP000315677"/>
    </source>
</evidence>
<feature type="transmembrane region" description="Helical" evidence="11">
    <location>
        <begin position="401"/>
        <end position="418"/>
    </location>
</feature>
<evidence type="ECO:0000256" key="1">
    <source>
        <dbReference type="ARBA" id="ARBA00004651"/>
    </source>
</evidence>
<feature type="transmembrane region" description="Helical" evidence="11">
    <location>
        <begin position="308"/>
        <end position="327"/>
    </location>
</feature>
<feature type="transmembrane region" description="Helical" evidence="11">
    <location>
        <begin position="277"/>
        <end position="296"/>
    </location>
</feature>
<dbReference type="Gene3D" id="1.20.1250.20">
    <property type="entry name" value="MFS general substrate transporter like domains"/>
    <property type="match status" value="2"/>
</dbReference>
<evidence type="ECO:0000256" key="11">
    <source>
        <dbReference type="SAM" id="Phobius"/>
    </source>
</evidence>
<comment type="similarity">
    <text evidence="2">Belongs to the major facilitator superfamily. Metabolite:H+ Symporter (MHS) family (TC 2.A.1.6) family.</text>
</comment>
<keyword evidence="5 11" id="KW-0812">Transmembrane</keyword>
<keyword evidence="8 11" id="KW-0472">Membrane</keyword>
<keyword evidence="4" id="KW-1003">Cell membrane</keyword>
<name>A0A543DNL3_9PSEU</name>
<accession>A0A543DNL3</accession>
<comment type="subcellular location">
    <subcellularLocation>
        <location evidence="1">Cell membrane</location>
        <topology evidence="1">Multi-pass membrane protein</topology>
    </subcellularLocation>
</comment>
<dbReference type="PROSITE" id="PS50850">
    <property type="entry name" value="MFS"/>
    <property type="match status" value="1"/>
</dbReference>
<sequence>MSTSTTVPRVSPTKVAFASFVGTTVEWYDYFIFGTAAVLVLNQQFFPTLEPLAGTLAAFATFSVAFVARPLGSILFGHYGDRVGRKKMLVYSLLGMGLATVLVGVLPGYATIGITAPVLLVALRFVQGFAVGGEWGGAALMALEHAPARKRAFFASWPQAGVPAGIVLATGAFYLVQLMPEAQFQSWGWRIPFLASAVLIVVGLYIRMRITESPEFEALQARREEPQRAPIGEVLREHKRSVLIGALSIAGGNTVFYLATVYMLAHGPQDLGFDRGLILLMIMAAAAIDIVSMPLVAMIADRIGRKRLLQLGAVIGIVIGVPMFALFQTGTAWGIFLAAFLALPVGHAFSSAVITSFIPGLFETRVRYTGAGLSYQLSGIIASAPAPFVATYLYATTQSSLAVGAYLSAVSAVALAAISCGPRTHLDREVAPAPGPVTP</sequence>
<evidence type="ECO:0000256" key="10">
    <source>
        <dbReference type="ARBA" id="ARBA00039918"/>
    </source>
</evidence>
<feature type="transmembrane region" description="Helical" evidence="11">
    <location>
        <begin position="52"/>
        <end position="76"/>
    </location>
</feature>
<dbReference type="CDD" id="cd17369">
    <property type="entry name" value="MFS_ShiA_like"/>
    <property type="match status" value="1"/>
</dbReference>
<keyword evidence="3" id="KW-0813">Transport</keyword>
<proteinExistence type="inferred from homology"/>
<dbReference type="OrthoDB" id="9066401at2"/>
<feature type="transmembrane region" description="Helical" evidence="11">
    <location>
        <begin position="118"/>
        <end position="140"/>
    </location>
</feature>
<dbReference type="EMBL" id="VFPA01000002">
    <property type="protein sequence ID" value="TQM10883.1"/>
    <property type="molecule type" value="Genomic_DNA"/>
</dbReference>
<comment type="caution">
    <text evidence="13">The sequence shown here is derived from an EMBL/GenBank/DDBJ whole genome shotgun (WGS) entry which is preliminary data.</text>
</comment>
<dbReference type="PANTHER" id="PTHR43045:SF1">
    <property type="entry name" value="SHIKIMATE TRANSPORTER"/>
    <property type="match status" value="1"/>
</dbReference>
<evidence type="ECO:0000313" key="13">
    <source>
        <dbReference type="EMBL" id="TQM10883.1"/>
    </source>
</evidence>
<feature type="transmembrane region" description="Helical" evidence="11">
    <location>
        <begin position="333"/>
        <end position="362"/>
    </location>
</feature>
<dbReference type="Pfam" id="PF07690">
    <property type="entry name" value="MFS_1"/>
    <property type="match status" value="1"/>
</dbReference>
<evidence type="ECO:0000259" key="12">
    <source>
        <dbReference type="PROSITE" id="PS50850"/>
    </source>
</evidence>
<feature type="transmembrane region" description="Helical" evidence="11">
    <location>
        <begin position="88"/>
        <end position="112"/>
    </location>
</feature>
<organism evidence="13 14">
    <name type="scientific">Pseudonocardia kunmingensis</name>
    <dbReference type="NCBI Taxonomy" id="630975"/>
    <lineage>
        <taxon>Bacteria</taxon>
        <taxon>Bacillati</taxon>
        <taxon>Actinomycetota</taxon>
        <taxon>Actinomycetes</taxon>
        <taxon>Pseudonocardiales</taxon>
        <taxon>Pseudonocardiaceae</taxon>
        <taxon>Pseudonocardia</taxon>
    </lineage>
</organism>
<feature type="transmembrane region" description="Helical" evidence="11">
    <location>
        <begin position="27"/>
        <end position="46"/>
    </location>
</feature>
<keyword evidence="14" id="KW-1185">Reference proteome</keyword>
<dbReference type="SUPFAM" id="SSF103473">
    <property type="entry name" value="MFS general substrate transporter"/>
    <property type="match status" value="1"/>
</dbReference>
<dbReference type="InterPro" id="IPR011701">
    <property type="entry name" value="MFS"/>
</dbReference>
<feature type="transmembrane region" description="Helical" evidence="11">
    <location>
        <begin position="374"/>
        <end position="395"/>
    </location>
</feature>
<dbReference type="InterPro" id="IPR005829">
    <property type="entry name" value="Sugar_transporter_CS"/>
</dbReference>
<reference evidence="13 14" key="1">
    <citation type="submission" date="2019-06" db="EMBL/GenBank/DDBJ databases">
        <title>Sequencing the genomes of 1000 actinobacteria strains.</title>
        <authorList>
            <person name="Klenk H.-P."/>
        </authorList>
    </citation>
    <scope>NUCLEOTIDE SEQUENCE [LARGE SCALE GENOMIC DNA]</scope>
    <source>
        <strain evidence="13 14">DSM 45301</strain>
    </source>
</reference>
<dbReference type="InterPro" id="IPR036259">
    <property type="entry name" value="MFS_trans_sf"/>
</dbReference>
<evidence type="ECO:0000256" key="5">
    <source>
        <dbReference type="ARBA" id="ARBA00022692"/>
    </source>
</evidence>
<dbReference type="FunFam" id="1.20.1250.20:FF:000001">
    <property type="entry name" value="Dicarboxylate MFS transporter"/>
    <property type="match status" value="1"/>
</dbReference>
<comment type="function">
    <text evidence="9">May be a proton symporter involved in the uptake of osmolytes such as proline and glycine betaine.</text>
</comment>
<gene>
    <name evidence="13" type="ORF">FB558_3406</name>
</gene>
<dbReference type="AlphaFoldDB" id="A0A543DNL3"/>
<evidence type="ECO:0000256" key="3">
    <source>
        <dbReference type="ARBA" id="ARBA00022448"/>
    </source>
</evidence>